<dbReference type="AlphaFoldDB" id="A0AAE0IBN0"/>
<feature type="region of interest" description="Disordered" evidence="1">
    <location>
        <begin position="101"/>
        <end position="133"/>
    </location>
</feature>
<reference evidence="2" key="2">
    <citation type="submission" date="2023-06" db="EMBL/GenBank/DDBJ databases">
        <authorList>
            <consortium name="Lawrence Berkeley National Laboratory"/>
            <person name="Haridas S."/>
            <person name="Hensen N."/>
            <person name="Bonometti L."/>
            <person name="Westerberg I."/>
            <person name="Brannstrom I.O."/>
            <person name="Guillou S."/>
            <person name="Cros-Aarteil S."/>
            <person name="Calhoun S."/>
            <person name="Kuo A."/>
            <person name="Mondo S."/>
            <person name="Pangilinan J."/>
            <person name="Riley R."/>
            <person name="Labutti K."/>
            <person name="Andreopoulos B."/>
            <person name="Lipzen A."/>
            <person name="Chen C."/>
            <person name="Yanf M."/>
            <person name="Daum C."/>
            <person name="Ng V."/>
            <person name="Clum A."/>
            <person name="Steindorff A."/>
            <person name="Ohm R."/>
            <person name="Martin F."/>
            <person name="Silar P."/>
            <person name="Natvig D."/>
            <person name="Lalanne C."/>
            <person name="Gautier V."/>
            <person name="Ament-Velasquez S.L."/>
            <person name="Kruys A."/>
            <person name="Hutchinson M.I."/>
            <person name="Powell A.J."/>
            <person name="Barry K."/>
            <person name="Miller A.N."/>
            <person name="Grigoriev I.V."/>
            <person name="Debuchy R."/>
            <person name="Gladieux P."/>
            <person name="Thoren M.H."/>
            <person name="Johannesson H."/>
        </authorList>
    </citation>
    <scope>NUCLEOTIDE SEQUENCE</scope>
    <source>
        <strain evidence="2">CBS 118394</strain>
    </source>
</reference>
<evidence type="ECO:0000256" key="1">
    <source>
        <dbReference type="SAM" id="MobiDB-lite"/>
    </source>
</evidence>
<gene>
    <name evidence="2" type="ORF">B0H66DRAFT_638455</name>
</gene>
<comment type="caution">
    <text evidence="2">The sequence shown here is derived from an EMBL/GenBank/DDBJ whole genome shotgun (WGS) entry which is preliminary data.</text>
</comment>
<keyword evidence="3" id="KW-1185">Reference proteome</keyword>
<protein>
    <submittedName>
        <fullName evidence="2">Uncharacterized protein</fullName>
    </submittedName>
</protein>
<evidence type="ECO:0000313" key="3">
    <source>
        <dbReference type="Proteomes" id="UP001283341"/>
    </source>
</evidence>
<accession>A0AAE0IBN0</accession>
<feature type="compositionally biased region" description="Acidic residues" evidence="1">
    <location>
        <begin position="101"/>
        <end position="124"/>
    </location>
</feature>
<sequence length="211" mass="23433">MASTSSAAPPQIAQDLTLEVQDYQIRDCGCVTIDIDPTSACGRNLATPRHKMSFLGTRYTKSANHTVKINLIVLFQVAIFFADFDFWDTVVREWDLLDEEDPIPDPYATEDDDDDDASADDPEDPGGVARGNGQRIGLAVQPQPQHPPVTAALEFARWTASHAVFQYLEGRKGYLGLGWDRHLIEAVASQLRSGLDRDELLAALIDMWFII</sequence>
<evidence type="ECO:0000313" key="2">
    <source>
        <dbReference type="EMBL" id="KAK3321944.1"/>
    </source>
</evidence>
<dbReference type="Proteomes" id="UP001283341">
    <property type="component" value="Unassembled WGS sequence"/>
</dbReference>
<reference evidence="2" key="1">
    <citation type="journal article" date="2023" name="Mol. Phylogenet. Evol.">
        <title>Genome-scale phylogeny and comparative genomics of the fungal order Sordariales.</title>
        <authorList>
            <person name="Hensen N."/>
            <person name="Bonometti L."/>
            <person name="Westerberg I."/>
            <person name="Brannstrom I.O."/>
            <person name="Guillou S."/>
            <person name="Cros-Aarteil S."/>
            <person name="Calhoun S."/>
            <person name="Haridas S."/>
            <person name="Kuo A."/>
            <person name="Mondo S."/>
            <person name="Pangilinan J."/>
            <person name="Riley R."/>
            <person name="LaButti K."/>
            <person name="Andreopoulos B."/>
            <person name="Lipzen A."/>
            <person name="Chen C."/>
            <person name="Yan M."/>
            <person name="Daum C."/>
            <person name="Ng V."/>
            <person name="Clum A."/>
            <person name="Steindorff A."/>
            <person name="Ohm R.A."/>
            <person name="Martin F."/>
            <person name="Silar P."/>
            <person name="Natvig D.O."/>
            <person name="Lalanne C."/>
            <person name="Gautier V."/>
            <person name="Ament-Velasquez S.L."/>
            <person name="Kruys A."/>
            <person name="Hutchinson M.I."/>
            <person name="Powell A.J."/>
            <person name="Barry K."/>
            <person name="Miller A.N."/>
            <person name="Grigoriev I.V."/>
            <person name="Debuchy R."/>
            <person name="Gladieux P."/>
            <person name="Hiltunen Thoren M."/>
            <person name="Johannesson H."/>
        </authorList>
    </citation>
    <scope>NUCLEOTIDE SEQUENCE</scope>
    <source>
        <strain evidence="2">CBS 118394</strain>
    </source>
</reference>
<proteinExistence type="predicted"/>
<dbReference type="EMBL" id="JAUEDM010000003">
    <property type="protein sequence ID" value="KAK3321944.1"/>
    <property type="molecule type" value="Genomic_DNA"/>
</dbReference>
<organism evidence="2 3">
    <name type="scientific">Apodospora peruviana</name>
    <dbReference type="NCBI Taxonomy" id="516989"/>
    <lineage>
        <taxon>Eukaryota</taxon>
        <taxon>Fungi</taxon>
        <taxon>Dikarya</taxon>
        <taxon>Ascomycota</taxon>
        <taxon>Pezizomycotina</taxon>
        <taxon>Sordariomycetes</taxon>
        <taxon>Sordariomycetidae</taxon>
        <taxon>Sordariales</taxon>
        <taxon>Lasiosphaeriaceae</taxon>
        <taxon>Apodospora</taxon>
    </lineage>
</organism>
<name>A0AAE0IBN0_9PEZI</name>